<evidence type="ECO:0000313" key="4">
    <source>
        <dbReference type="EMBL" id="SEW39060.1"/>
    </source>
</evidence>
<dbReference type="PROSITE" id="PS50977">
    <property type="entry name" value="HTH_TETR_2"/>
    <property type="match status" value="1"/>
</dbReference>
<dbReference type="SUPFAM" id="SSF46689">
    <property type="entry name" value="Homeodomain-like"/>
    <property type="match status" value="1"/>
</dbReference>
<reference evidence="5" key="1">
    <citation type="submission" date="2016-10" db="EMBL/GenBank/DDBJ databases">
        <authorList>
            <person name="Varghese N."/>
            <person name="Submissions S."/>
        </authorList>
    </citation>
    <scope>NUCLEOTIDE SEQUENCE [LARGE SCALE GENOMIC DNA]</scope>
    <source>
        <strain evidence="5">DSM 3695</strain>
    </source>
</reference>
<dbReference type="RefSeq" id="WP_089895466.1">
    <property type="nucleotide sequence ID" value="NZ_FOJG01000001.1"/>
</dbReference>
<dbReference type="PANTHER" id="PTHR43479">
    <property type="entry name" value="ACREF/ENVCD OPERON REPRESSOR-RELATED"/>
    <property type="match status" value="1"/>
</dbReference>
<protein>
    <submittedName>
        <fullName evidence="4">DNA-binding transcriptional regulator, AcrR family</fullName>
    </submittedName>
</protein>
<evidence type="ECO:0000313" key="5">
    <source>
        <dbReference type="Proteomes" id="UP000199310"/>
    </source>
</evidence>
<dbReference type="Gene3D" id="1.10.357.10">
    <property type="entry name" value="Tetracycline Repressor, domain 2"/>
    <property type="match status" value="1"/>
</dbReference>
<evidence type="ECO:0000256" key="2">
    <source>
        <dbReference type="PROSITE-ProRule" id="PRU00335"/>
    </source>
</evidence>
<dbReference type="PANTHER" id="PTHR43479:SF11">
    <property type="entry name" value="ACREF_ENVCD OPERON REPRESSOR-RELATED"/>
    <property type="match status" value="1"/>
</dbReference>
<dbReference type="PRINTS" id="PR00455">
    <property type="entry name" value="HTHTETR"/>
</dbReference>
<dbReference type="OrthoDB" id="6430772at2"/>
<evidence type="ECO:0000256" key="1">
    <source>
        <dbReference type="ARBA" id="ARBA00023125"/>
    </source>
</evidence>
<dbReference type="EMBL" id="FOJG01000001">
    <property type="protein sequence ID" value="SEW39060.1"/>
    <property type="molecule type" value="Genomic_DNA"/>
</dbReference>
<dbReference type="InterPro" id="IPR050624">
    <property type="entry name" value="HTH-type_Tx_Regulator"/>
</dbReference>
<keyword evidence="5" id="KW-1185">Reference proteome</keyword>
<name>A0A1I0RDZ7_9BACT</name>
<dbReference type="STRING" id="29529.SAMN04488122_2696"/>
<accession>A0A1I0RDZ7</accession>
<dbReference type="InterPro" id="IPR001647">
    <property type="entry name" value="HTH_TetR"/>
</dbReference>
<gene>
    <name evidence="4" type="ORF">SAMN04488122_2696</name>
</gene>
<dbReference type="InterPro" id="IPR009057">
    <property type="entry name" value="Homeodomain-like_sf"/>
</dbReference>
<organism evidence="4 5">
    <name type="scientific">Chitinophaga arvensicola</name>
    <dbReference type="NCBI Taxonomy" id="29529"/>
    <lineage>
        <taxon>Bacteria</taxon>
        <taxon>Pseudomonadati</taxon>
        <taxon>Bacteroidota</taxon>
        <taxon>Chitinophagia</taxon>
        <taxon>Chitinophagales</taxon>
        <taxon>Chitinophagaceae</taxon>
        <taxon>Chitinophaga</taxon>
    </lineage>
</organism>
<feature type="domain" description="HTH tetR-type" evidence="3">
    <location>
        <begin position="6"/>
        <end position="66"/>
    </location>
</feature>
<dbReference type="AlphaFoldDB" id="A0A1I0RDZ7"/>
<evidence type="ECO:0000259" key="3">
    <source>
        <dbReference type="PROSITE" id="PS50977"/>
    </source>
</evidence>
<proteinExistence type="predicted"/>
<sequence length="196" mass="22259">MRYRDENKVQAIRESAIAMVAKDGLENFGINRLAKAAGVSPATIYIYYKDKEDLLTSISIEEGLKMTTATLKGFSSDMSFKEGLWVQWKNRAAFALDNHLSAEFFEQLRNSTYKDKMVEAISDAFQSAMGNYVKNAIDRGEINEMPLEVYWSVAFAPLYSLIKFHNEGQSLGGRKFKFSEKVMKETFDCVIKGLLK</sequence>
<keyword evidence="1 2" id="KW-0238">DNA-binding</keyword>
<dbReference type="Proteomes" id="UP000199310">
    <property type="component" value="Unassembled WGS sequence"/>
</dbReference>
<dbReference type="GO" id="GO:0003677">
    <property type="term" value="F:DNA binding"/>
    <property type="evidence" value="ECO:0007669"/>
    <property type="project" value="UniProtKB-UniRule"/>
</dbReference>
<dbReference type="Pfam" id="PF00440">
    <property type="entry name" value="TetR_N"/>
    <property type="match status" value="1"/>
</dbReference>
<feature type="DNA-binding region" description="H-T-H motif" evidence="2">
    <location>
        <begin position="29"/>
        <end position="48"/>
    </location>
</feature>